<dbReference type="InterPro" id="IPR055754">
    <property type="entry name" value="DUF7330"/>
</dbReference>
<dbReference type="Pfam" id="PF24016">
    <property type="entry name" value="DUF7330"/>
    <property type="match status" value="1"/>
</dbReference>
<feature type="domain" description="DUF7330" evidence="2">
    <location>
        <begin position="99"/>
        <end position="269"/>
    </location>
</feature>
<gene>
    <name evidence="3" type="ORF">DFH07DRAFT_810558</name>
</gene>
<organism evidence="3 4">
    <name type="scientific">Mycena maculata</name>
    <dbReference type="NCBI Taxonomy" id="230809"/>
    <lineage>
        <taxon>Eukaryota</taxon>
        <taxon>Fungi</taxon>
        <taxon>Dikarya</taxon>
        <taxon>Basidiomycota</taxon>
        <taxon>Agaricomycotina</taxon>
        <taxon>Agaricomycetes</taxon>
        <taxon>Agaricomycetidae</taxon>
        <taxon>Agaricales</taxon>
        <taxon>Marasmiineae</taxon>
        <taxon>Mycenaceae</taxon>
        <taxon>Mycena</taxon>
    </lineage>
</organism>
<name>A0AAD7NLS9_9AGAR</name>
<comment type="caution">
    <text evidence="3">The sequence shown here is derived from an EMBL/GenBank/DDBJ whole genome shotgun (WGS) entry which is preliminary data.</text>
</comment>
<evidence type="ECO:0000313" key="3">
    <source>
        <dbReference type="EMBL" id="KAJ7765429.1"/>
    </source>
</evidence>
<feature type="compositionally biased region" description="Low complexity" evidence="1">
    <location>
        <begin position="45"/>
        <end position="61"/>
    </location>
</feature>
<dbReference type="AlphaFoldDB" id="A0AAD7NLS9"/>
<protein>
    <recommendedName>
        <fullName evidence="2">DUF7330 domain-containing protein</fullName>
    </recommendedName>
</protein>
<dbReference type="EMBL" id="JARJLG010000035">
    <property type="protein sequence ID" value="KAJ7765429.1"/>
    <property type="molecule type" value="Genomic_DNA"/>
</dbReference>
<accession>A0AAD7NLS9</accession>
<feature type="region of interest" description="Disordered" evidence="1">
    <location>
        <begin position="25"/>
        <end position="96"/>
    </location>
</feature>
<dbReference type="Proteomes" id="UP001215280">
    <property type="component" value="Unassembled WGS sequence"/>
</dbReference>
<sequence length="300" mass="32600">MEQVAQPRHSSGFTLEVMLIDQHKSQLAAAESSALPIEERPPPYSLASGSSSISQQTSRLSVLPPLPTEAQSFQTSPSSNLGPRPSPTTPGPSYSQIRLESRSSDITGTFYIEPKPPLSQYTNKKKKRDKPVPDAVFRTRSAKIALELATVGYARDVPKAIVRVASKSGRTTLNLLPADESRPRFDLEVKSNSGTVVLFVPQTYAGAIQLHTKHGSLEFLEAISSRMKVVKSSETESLVLFGKQTEPSSQLPSDFCHVKTRSGKVVVGLRGEDIYVEGPGLWERIGGFLKGDFKGNHASP</sequence>
<keyword evidence="4" id="KW-1185">Reference proteome</keyword>
<evidence type="ECO:0000256" key="1">
    <source>
        <dbReference type="SAM" id="MobiDB-lite"/>
    </source>
</evidence>
<feature type="region of interest" description="Disordered" evidence="1">
    <location>
        <begin position="108"/>
        <end position="132"/>
    </location>
</feature>
<feature type="compositionally biased region" description="Polar residues" evidence="1">
    <location>
        <begin position="69"/>
        <end position="81"/>
    </location>
</feature>
<reference evidence="3" key="1">
    <citation type="submission" date="2023-03" db="EMBL/GenBank/DDBJ databases">
        <title>Massive genome expansion in bonnet fungi (Mycena s.s.) driven by repeated elements and novel gene families across ecological guilds.</title>
        <authorList>
            <consortium name="Lawrence Berkeley National Laboratory"/>
            <person name="Harder C.B."/>
            <person name="Miyauchi S."/>
            <person name="Viragh M."/>
            <person name="Kuo A."/>
            <person name="Thoen E."/>
            <person name="Andreopoulos B."/>
            <person name="Lu D."/>
            <person name="Skrede I."/>
            <person name="Drula E."/>
            <person name="Henrissat B."/>
            <person name="Morin E."/>
            <person name="Kohler A."/>
            <person name="Barry K."/>
            <person name="LaButti K."/>
            <person name="Morin E."/>
            <person name="Salamov A."/>
            <person name="Lipzen A."/>
            <person name="Mereny Z."/>
            <person name="Hegedus B."/>
            <person name="Baldrian P."/>
            <person name="Stursova M."/>
            <person name="Weitz H."/>
            <person name="Taylor A."/>
            <person name="Grigoriev I.V."/>
            <person name="Nagy L.G."/>
            <person name="Martin F."/>
            <person name="Kauserud H."/>
        </authorList>
    </citation>
    <scope>NUCLEOTIDE SEQUENCE</scope>
    <source>
        <strain evidence="3">CBHHK188m</strain>
    </source>
</reference>
<evidence type="ECO:0000313" key="4">
    <source>
        <dbReference type="Proteomes" id="UP001215280"/>
    </source>
</evidence>
<evidence type="ECO:0000259" key="2">
    <source>
        <dbReference type="Pfam" id="PF24016"/>
    </source>
</evidence>
<proteinExistence type="predicted"/>